<reference evidence="4 5" key="1">
    <citation type="submission" date="2019-03" db="EMBL/GenBank/DDBJ databases">
        <title>Genomic Encyclopedia of Type Strains, Phase IV (KMG-IV): sequencing the most valuable type-strain genomes for metagenomic binning, comparative biology and taxonomic classification.</title>
        <authorList>
            <person name="Goeker M."/>
        </authorList>
    </citation>
    <scope>NUCLEOTIDE SEQUENCE [LARGE SCALE GENOMIC DNA]</scope>
    <source>
        <strain evidence="4 5">DSM 100013</strain>
    </source>
</reference>
<comment type="pathway">
    <text evidence="1">Cofactor biosynthesis; thiamine diphosphate biosynthesis.</text>
</comment>
<feature type="domain" description="Thiamine phosphate synthase/TenI" evidence="3">
    <location>
        <begin position="2"/>
        <end position="178"/>
    </location>
</feature>
<dbReference type="CDD" id="cd00564">
    <property type="entry name" value="TMP_TenI"/>
    <property type="match status" value="1"/>
</dbReference>
<dbReference type="PANTHER" id="PTHR20857">
    <property type="entry name" value="THIAMINE-PHOSPHATE PYROPHOSPHORYLASE"/>
    <property type="match status" value="1"/>
</dbReference>
<comment type="caution">
    <text evidence="4">The sequence shown here is derived from an EMBL/GenBank/DDBJ whole genome shotgun (WGS) entry which is preliminary data.</text>
</comment>
<dbReference type="AlphaFoldDB" id="A0A4R2TJW1"/>
<sequence>MLFVVTNRKLVETGNFLNKIEQIVAGGAGGIILREKDLPFDELLLLAKKVKAITEGSATKLIISQSIDIAIEVEAAGVQLSFEPFTNMKKQFNGLIGVSVHSVEEAVRAEDLGASYLLAGHIYTTECKKGIEPRGISFIKDIKAKTTIPLVAIGGINENNIDDVYESGAQGVALMSLIMEAEDCFKRVGKFKQLTNTKFNKIVI</sequence>
<dbReference type="GO" id="GO:0004789">
    <property type="term" value="F:thiamine-phosphate diphosphorylase activity"/>
    <property type="evidence" value="ECO:0007669"/>
    <property type="project" value="TreeGrafter"/>
</dbReference>
<dbReference type="RefSeq" id="WP_132848152.1">
    <property type="nucleotide sequence ID" value="NZ_CP058648.1"/>
</dbReference>
<evidence type="ECO:0000256" key="2">
    <source>
        <dbReference type="ARBA" id="ARBA00022977"/>
    </source>
</evidence>
<dbReference type="GO" id="GO:0005737">
    <property type="term" value="C:cytoplasm"/>
    <property type="evidence" value="ECO:0007669"/>
    <property type="project" value="TreeGrafter"/>
</dbReference>
<protein>
    <submittedName>
        <fullName evidence="4">Thiamine-phosphate pyrophosphorylase</fullName>
    </submittedName>
</protein>
<dbReference type="Gene3D" id="3.20.20.70">
    <property type="entry name" value="Aldolase class I"/>
    <property type="match status" value="1"/>
</dbReference>
<dbReference type="OrthoDB" id="9815348at2"/>
<evidence type="ECO:0000313" key="5">
    <source>
        <dbReference type="Proteomes" id="UP000295504"/>
    </source>
</evidence>
<dbReference type="Proteomes" id="UP000295504">
    <property type="component" value="Unassembled WGS sequence"/>
</dbReference>
<dbReference type="InterPro" id="IPR022998">
    <property type="entry name" value="ThiamineP_synth_TenI"/>
</dbReference>
<keyword evidence="2" id="KW-0784">Thiamine biosynthesis</keyword>
<dbReference type="EMBL" id="SLYC01000011">
    <property type="protein sequence ID" value="TCQ03086.1"/>
    <property type="molecule type" value="Genomic_DNA"/>
</dbReference>
<evidence type="ECO:0000313" key="4">
    <source>
        <dbReference type="EMBL" id="TCQ03086.1"/>
    </source>
</evidence>
<name>A0A4R2TJW1_9FIRM</name>
<accession>A0A4R2TJW1</accession>
<dbReference type="GO" id="GO:0009228">
    <property type="term" value="P:thiamine biosynthetic process"/>
    <property type="evidence" value="ECO:0007669"/>
    <property type="project" value="UniProtKB-KW"/>
</dbReference>
<gene>
    <name evidence="4" type="ORF">EDD79_101150</name>
</gene>
<dbReference type="PANTHER" id="PTHR20857:SF15">
    <property type="entry name" value="THIAMINE-PHOSPHATE SYNTHASE"/>
    <property type="match status" value="1"/>
</dbReference>
<evidence type="ECO:0000259" key="3">
    <source>
        <dbReference type="Pfam" id="PF02581"/>
    </source>
</evidence>
<dbReference type="InterPro" id="IPR036206">
    <property type="entry name" value="ThiamineP_synth_sf"/>
</dbReference>
<dbReference type="Pfam" id="PF02581">
    <property type="entry name" value="TMP-TENI"/>
    <property type="match status" value="1"/>
</dbReference>
<dbReference type="SUPFAM" id="SSF51391">
    <property type="entry name" value="Thiamin phosphate synthase"/>
    <property type="match status" value="1"/>
</dbReference>
<evidence type="ECO:0000256" key="1">
    <source>
        <dbReference type="ARBA" id="ARBA00004948"/>
    </source>
</evidence>
<dbReference type="InterPro" id="IPR013785">
    <property type="entry name" value="Aldolase_TIM"/>
</dbReference>
<proteinExistence type="predicted"/>
<organism evidence="4 5">
    <name type="scientific">Serpentinicella alkaliphila</name>
    <dbReference type="NCBI Taxonomy" id="1734049"/>
    <lineage>
        <taxon>Bacteria</taxon>
        <taxon>Bacillati</taxon>
        <taxon>Bacillota</taxon>
        <taxon>Clostridia</taxon>
        <taxon>Peptostreptococcales</taxon>
        <taxon>Natronincolaceae</taxon>
        <taxon>Serpentinicella</taxon>
    </lineage>
</organism>
<keyword evidence="5" id="KW-1185">Reference proteome</keyword>